<evidence type="ECO:0000256" key="2">
    <source>
        <dbReference type="SAM" id="Phobius"/>
    </source>
</evidence>
<evidence type="ECO:0000256" key="1">
    <source>
        <dbReference type="SAM" id="MobiDB-lite"/>
    </source>
</evidence>
<feature type="region of interest" description="Disordered" evidence="1">
    <location>
        <begin position="142"/>
        <end position="166"/>
    </location>
</feature>
<dbReference type="RefSeq" id="WP_146564236.1">
    <property type="nucleotide sequence ID" value="NZ_SIHJ01000001.1"/>
</dbReference>
<sequence>MQDIKRRSKHFIDRAVQGALLFRAARYWVLSLSMVAGLTVLGWLFVWPGVPTVVSDWGQLAPLAEVLAVGLVVTVLMLPVVLYDLSKLSNRFVGPIYRLRCSLNDLADGKPVRPIKFRDGDYWQDVADAFNRVLEKHNAAIDSPVDDSGRPAEALEEAERESLMPV</sequence>
<comment type="caution">
    <text evidence="3">The sequence shown here is derived from an EMBL/GenBank/DDBJ whole genome shotgun (WGS) entry which is preliminary data.</text>
</comment>
<dbReference type="AlphaFoldDB" id="A0A5C5VFP1"/>
<evidence type="ECO:0000313" key="3">
    <source>
        <dbReference type="EMBL" id="TWT36921.1"/>
    </source>
</evidence>
<keyword evidence="2" id="KW-0812">Transmembrane</keyword>
<accession>A0A5C5VFP1</accession>
<keyword evidence="2" id="KW-1133">Transmembrane helix</keyword>
<gene>
    <name evidence="3" type="ORF">KOR34_18660</name>
</gene>
<proteinExistence type="predicted"/>
<reference evidence="3 4" key="1">
    <citation type="submission" date="2019-02" db="EMBL/GenBank/DDBJ databases">
        <title>Deep-cultivation of Planctomycetes and their phenomic and genomic characterization uncovers novel biology.</title>
        <authorList>
            <person name="Wiegand S."/>
            <person name="Jogler M."/>
            <person name="Boedeker C."/>
            <person name="Pinto D."/>
            <person name="Vollmers J."/>
            <person name="Rivas-Marin E."/>
            <person name="Kohn T."/>
            <person name="Peeters S.H."/>
            <person name="Heuer A."/>
            <person name="Rast P."/>
            <person name="Oberbeckmann S."/>
            <person name="Bunk B."/>
            <person name="Jeske O."/>
            <person name="Meyerdierks A."/>
            <person name="Storesund J.E."/>
            <person name="Kallscheuer N."/>
            <person name="Luecker S."/>
            <person name="Lage O.M."/>
            <person name="Pohl T."/>
            <person name="Merkel B.J."/>
            <person name="Hornburger P."/>
            <person name="Mueller R.-W."/>
            <person name="Bruemmer F."/>
            <person name="Labrenz M."/>
            <person name="Spormann A.M."/>
            <person name="Op Den Camp H."/>
            <person name="Overmann J."/>
            <person name="Amann R."/>
            <person name="Jetten M.S.M."/>
            <person name="Mascher T."/>
            <person name="Medema M.H."/>
            <person name="Devos D.P."/>
            <person name="Kaster A.-K."/>
            <person name="Ovreas L."/>
            <person name="Rohde M."/>
            <person name="Galperin M.Y."/>
            <person name="Jogler C."/>
        </authorList>
    </citation>
    <scope>NUCLEOTIDE SEQUENCE [LARGE SCALE GENOMIC DNA]</scope>
    <source>
        <strain evidence="3 4">KOR34</strain>
    </source>
</reference>
<dbReference type="EMBL" id="SIHJ01000001">
    <property type="protein sequence ID" value="TWT36921.1"/>
    <property type="molecule type" value="Genomic_DNA"/>
</dbReference>
<protein>
    <recommendedName>
        <fullName evidence="5">HAMP domain-containing protein</fullName>
    </recommendedName>
</protein>
<feature type="transmembrane region" description="Helical" evidence="2">
    <location>
        <begin position="27"/>
        <end position="46"/>
    </location>
</feature>
<keyword evidence="2" id="KW-0472">Membrane</keyword>
<dbReference type="Proteomes" id="UP000316714">
    <property type="component" value="Unassembled WGS sequence"/>
</dbReference>
<keyword evidence="4" id="KW-1185">Reference proteome</keyword>
<organism evidence="3 4">
    <name type="scientific">Posidoniimonas corsicana</name>
    <dbReference type="NCBI Taxonomy" id="1938618"/>
    <lineage>
        <taxon>Bacteria</taxon>
        <taxon>Pseudomonadati</taxon>
        <taxon>Planctomycetota</taxon>
        <taxon>Planctomycetia</taxon>
        <taxon>Pirellulales</taxon>
        <taxon>Lacipirellulaceae</taxon>
        <taxon>Posidoniimonas</taxon>
    </lineage>
</organism>
<dbReference type="OrthoDB" id="281380at2"/>
<name>A0A5C5VFP1_9BACT</name>
<evidence type="ECO:0008006" key="5">
    <source>
        <dbReference type="Google" id="ProtNLM"/>
    </source>
</evidence>
<evidence type="ECO:0000313" key="4">
    <source>
        <dbReference type="Proteomes" id="UP000316714"/>
    </source>
</evidence>
<feature type="transmembrane region" description="Helical" evidence="2">
    <location>
        <begin position="66"/>
        <end position="85"/>
    </location>
</feature>